<name>A0ABQ6HJP1_9GAMM</name>
<accession>A0ABQ6HJP1</accession>
<evidence type="ECO:0000313" key="1">
    <source>
        <dbReference type="EMBL" id="GLX87051.1"/>
    </source>
</evidence>
<proteinExistence type="predicted"/>
<dbReference type="RefSeq" id="WP_284300705.1">
    <property type="nucleotide sequence ID" value="NZ_BSSV01000008.1"/>
</dbReference>
<comment type="caution">
    <text evidence="1">The sequence shown here is derived from an EMBL/GenBank/DDBJ whole genome shotgun (WGS) entry which is preliminary data.</text>
</comment>
<evidence type="ECO:0000313" key="2">
    <source>
        <dbReference type="Proteomes" id="UP001157134"/>
    </source>
</evidence>
<gene>
    <name evidence="1" type="ORF">tloyanaT_33040</name>
</gene>
<keyword evidence="2" id="KW-1185">Reference proteome</keyword>
<dbReference type="Proteomes" id="UP001157134">
    <property type="component" value="Unassembled WGS sequence"/>
</dbReference>
<protein>
    <submittedName>
        <fullName evidence="1">Uncharacterized protein</fullName>
    </submittedName>
</protein>
<organism evidence="1 2">
    <name type="scientific">Thalassotalea loyana</name>
    <dbReference type="NCBI Taxonomy" id="280483"/>
    <lineage>
        <taxon>Bacteria</taxon>
        <taxon>Pseudomonadati</taxon>
        <taxon>Pseudomonadota</taxon>
        <taxon>Gammaproteobacteria</taxon>
        <taxon>Alteromonadales</taxon>
        <taxon>Colwelliaceae</taxon>
        <taxon>Thalassotalea</taxon>
    </lineage>
</organism>
<reference evidence="1 2" key="1">
    <citation type="submission" date="2023-03" db="EMBL/GenBank/DDBJ databases">
        <title>Thalassotalea loyana LMG 22536T draft genome sequence.</title>
        <authorList>
            <person name="Sawabe T."/>
        </authorList>
    </citation>
    <scope>NUCLEOTIDE SEQUENCE [LARGE SCALE GENOMIC DNA]</scope>
    <source>
        <strain evidence="1 2">LMG 22536</strain>
    </source>
</reference>
<sequence>MKNQRKKSKRSIRQFFEEQIKILDFKQSWWQRYKQRGKRREQVDESIELLVNHTNKRIKIIANYRKKLRKSVAVLDSYILSLVDQVIDEMVLTTEAYPHSALLQAMFFEEKLCHQFFSVNRAKQGSDALQHIFIATPHYKEVFMPAIEGETVIQDARKLVLNFKHKRIIESLPIIDGNKKKLKSRLYEFLLDKFVEQIKQEVEPYMSTGYSALKEQGALIKPIAPKEYLKSIVTLIKHPERLFFVSNVACITDKFGMVAHELTDSSYRQFNYFAFHSKHEPTITLCVVNTFNKEE</sequence>
<dbReference type="EMBL" id="BSSV01000008">
    <property type="protein sequence ID" value="GLX87051.1"/>
    <property type="molecule type" value="Genomic_DNA"/>
</dbReference>